<dbReference type="PATRIC" id="fig|695563.3.peg.1602"/>
<dbReference type="Proteomes" id="UP000051529">
    <property type="component" value="Unassembled WGS sequence"/>
</dbReference>
<evidence type="ECO:0000313" key="1">
    <source>
        <dbReference type="EMBL" id="KRN87094.1"/>
    </source>
</evidence>
<dbReference type="AlphaFoldDB" id="A0A0R2KGW5"/>
<gene>
    <name evidence="1" type="ORF">IV44_GL001533</name>
</gene>
<dbReference type="EMBL" id="JQBQ01000056">
    <property type="protein sequence ID" value="KRN87094.1"/>
    <property type="molecule type" value="Genomic_DNA"/>
</dbReference>
<dbReference type="InterPro" id="IPR011664">
    <property type="entry name" value="Abi_system_AbiD/AbiF-like"/>
</dbReference>
<accession>A0A0R2KGW5</accession>
<evidence type="ECO:0000313" key="2">
    <source>
        <dbReference type="Proteomes" id="UP000051529"/>
    </source>
</evidence>
<proteinExistence type="predicted"/>
<organism evidence="1 2">
    <name type="scientific">Lactobacillus amylovorus subsp. animalium DSM 16698</name>
    <dbReference type="NCBI Taxonomy" id="695563"/>
    <lineage>
        <taxon>Bacteria</taxon>
        <taxon>Bacillati</taxon>
        <taxon>Bacillota</taxon>
        <taxon>Bacilli</taxon>
        <taxon>Lactobacillales</taxon>
        <taxon>Lactobacillaceae</taxon>
        <taxon>Lactobacillus</taxon>
        <taxon>Lactobacillus amylovorus subsp. animalium</taxon>
    </lineage>
</organism>
<name>A0A0R2KGW5_LACAM</name>
<protein>
    <submittedName>
        <fullName evidence="1">Abi-like protein</fullName>
    </submittedName>
</protein>
<reference evidence="1 2" key="1">
    <citation type="journal article" date="2015" name="Genome Announc.">
        <title>Expanding the biotechnology potential of lactobacilli through comparative genomics of 213 strains and associated genera.</title>
        <authorList>
            <person name="Sun Z."/>
            <person name="Harris H.M."/>
            <person name="McCann A."/>
            <person name="Guo C."/>
            <person name="Argimon S."/>
            <person name="Zhang W."/>
            <person name="Yang X."/>
            <person name="Jeffery I.B."/>
            <person name="Cooney J.C."/>
            <person name="Kagawa T.F."/>
            <person name="Liu W."/>
            <person name="Song Y."/>
            <person name="Salvetti E."/>
            <person name="Wrobel A."/>
            <person name="Rasinkangas P."/>
            <person name="Parkhill J."/>
            <person name="Rea M.C."/>
            <person name="O'Sullivan O."/>
            <person name="Ritari J."/>
            <person name="Douillard F.P."/>
            <person name="Paul Ross R."/>
            <person name="Yang R."/>
            <person name="Briner A.E."/>
            <person name="Felis G.E."/>
            <person name="de Vos W.M."/>
            <person name="Barrangou R."/>
            <person name="Klaenhammer T.R."/>
            <person name="Caufield P.W."/>
            <person name="Cui Y."/>
            <person name="Zhang H."/>
            <person name="O'Toole P.W."/>
        </authorList>
    </citation>
    <scope>NUCLEOTIDE SEQUENCE [LARGE SCALE GENOMIC DNA]</scope>
    <source>
        <strain evidence="1 2">DSM 16698</strain>
    </source>
</reference>
<comment type="caution">
    <text evidence="1">The sequence shown here is derived from an EMBL/GenBank/DDBJ whole genome shotgun (WGS) entry which is preliminary data.</text>
</comment>
<dbReference type="Pfam" id="PF07751">
    <property type="entry name" value="Abi_2"/>
    <property type="match status" value="1"/>
</dbReference>
<sequence>MGYAFGYILFLFTGVFMNNRIDKPFKTIDQQISILQSRNLLFHNKETAAKNLERYGYYEIINGYKDNFMIDPSDDKKGFKDNVSFDHIYQLFNVDQQLRAGTIEALEYFEANLRQVVAYTVSKNISCDQNIYINRRNYSHGRRFRHPNEYQYPVDKLMHTLRKITERNDQPFKHYRNDHGNVPPWIVVKRLSLGNLIWWTKLLKNTEKAEVISKMCGLPIEIVQNNEELREIFGDFLSLLLDYRNTAAHGGRIYNHYSEKHKLPYRGSLYSRYFKVTQEEYSLGKGQSRLGVLLKGLNLFENKEAYITLLVNIELALKDYLKLYPQDKQYLLQTMEIDESILSDNN</sequence>